<dbReference type="Proteomes" id="UP000271098">
    <property type="component" value="Unassembled WGS sequence"/>
</dbReference>
<dbReference type="PANTHER" id="PTHR24637">
    <property type="entry name" value="COLLAGEN"/>
    <property type="match status" value="1"/>
</dbReference>
<feature type="compositionally biased region" description="Basic and acidic residues" evidence="2">
    <location>
        <begin position="72"/>
        <end position="82"/>
    </location>
</feature>
<gene>
    <name evidence="3" type="ORF">GPUH_LOCUS8146</name>
</gene>
<evidence type="ECO:0000313" key="3">
    <source>
        <dbReference type="EMBL" id="VDK60975.1"/>
    </source>
</evidence>
<feature type="non-terminal residue" evidence="3">
    <location>
        <position position="226"/>
    </location>
</feature>
<sequence>MATRSPAEFRNKLPLLPSEYRPAGQTQQGLQQLFEEQTESAQGDSETAVSSDSSNGSNTSQRTSLAPSTETTARKYSKESSDQKNFASSVLSDQFFKPVTSPFVANAATATEEAFRANGPKLADVCKCVRENACPAGPPGPKGLPGHVGLNGAPGLNGQAGKNAEDLLPIRRDSFCYQCPRGPPGTPGAVGKPGLRGITGPRGRNGVPGKNGQPGPPGESGLQGPP</sequence>
<feature type="compositionally biased region" description="Polar residues" evidence="2">
    <location>
        <begin position="61"/>
        <end position="71"/>
    </location>
</feature>
<feature type="region of interest" description="Disordered" evidence="2">
    <location>
        <begin position="178"/>
        <end position="226"/>
    </location>
</feature>
<dbReference type="EMBL" id="UYRT01022956">
    <property type="protein sequence ID" value="VDK60975.1"/>
    <property type="molecule type" value="Genomic_DNA"/>
</dbReference>
<protein>
    <recommendedName>
        <fullName evidence="5">Col_cuticle_N domain-containing protein</fullName>
    </recommendedName>
</protein>
<name>A0A3P6S2T1_9BILA</name>
<dbReference type="Pfam" id="PF01391">
    <property type="entry name" value="Collagen"/>
    <property type="match status" value="1"/>
</dbReference>
<keyword evidence="4" id="KW-1185">Reference proteome</keyword>
<feature type="region of interest" description="Disordered" evidence="2">
    <location>
        <begin position="1"/>
        <end position="91"/>
    </location>
</feature>
<feature type="compositionally biased region" description="Low complexity" evidence="2">
    <location>
        <begin position="50"/>
        <end position="60"/>
    </location>
</feature>
<evidence type="ECO:0008006" key="5">
    <source>
        <dbReference type="Google" id="ProtNLM"/>
    </source>
</evidence>
<keyword evidence="1" id="KW-0677">Repeat</keyword>
<dbReference type="InterPro" id="IPR008160">
    <property type="entry name" value="Collagen"/>
</dbReference>
<evidence type="ECO:0000313" key="4">
    <source>
        <dbReference type="Proteomes" id="UP000271098"/>
    </source>
</evidence>
<dbReference type="OrthoDB" id="5868786at2759"/>
<evidence type="ECO:0000256" key="2">
    <source>
        <dbReference type="SAM" id="MobiDB-lite"/>
    </source>
</evidence>
<dbReference type="PANTHER" id="PTHR24637:SF421">
    <property type="entry name" value="CUTICLE COLLAGEN DPY-2"/>
    <property type="match status" value="1"/>
</dbReference>
<organism evidence="3 4">
    <name type="scientific">Gongylonema pulchrum</name>
    <dbReference type="NCBI Taxonomy" id="637853"/>
    <lineage>
        <taxon>Eukaryota</taxon>
        <taxon>Metazoa</taxon>
        <taxon>Ecdysozoa</taxon>
        <taxon>Nematoda</taxon>
        <taxon>Chromadorea</taxon>
        <taxon>Rhabditida</taxon>
        <taxon>Spirurina</taxon>
        <taxon>Spiruromorpha</taxon>
        <taxon>Spiruroidea</taxon>
        <taxon>Gongylonematidae</taxon>
        <taxon>Gongylonema</taxon>
    </lineage>
</organism>
<dbReference type="AlphaFoldDB" id="A0A3P6S2T1"/>
<feature type="compositionally biased region" description="Polar residues" evidence="2">
    <location>
        <begin position="24"/>
        <end position="49"/>
    </location>
</feature>
<accession>A0A3P6S2T1</accession>
<reference evidence="3 4" key="1">
    <citation type="submission" date="2018-11" db="EMBL/GenBank/DDBJ databases">
        <authorList>
            <consortium name="Pathogen Informatics"/>
        </authorList>
    </citation>
    <scope>NUCLEOTIDE SEQUENCE [LARGE SCALE GENOMIC DNA]</scope>
</reference>
<evidence type="ECO:0000256" key="1">
    <source>
        <dbReference type="ARBA" id="ARBA00022737"/>
    </source>
</evidence>
<feature type="region of interest" description="Disordered" evidence="2">
    <location>
        <begin position="137"/>
        <end position="164"/>
    </location>
</feature>
<proteinExistence type="predicted"/>